<evidence type="ECO:0000313" key="1">
    <source>
        <dbReference type="EMBL" id="MBD3142061.1"/>
    </source>
</evidence>
<gene>
    <name evidence="1" type="ORF">IEQ31_02510</name>
</gene>
<accession>A0ABR8KVQ9</accession>
<dbReference type="Gene3D" id="3.40.30.120">
    <property type="match status" value="1"/>
</dbReference>
<sequence>MAFATGMPLETVVVGPGHEVTDLYYDRAKLRETEEPGVLLVRPDGHIARCAMSLPDDPAGALRAAPPKLLGRA</sequence>
<reference evidence="1 2" key="1">
    <citation type="submission" date="2020-09" db="EMBL/GenBank/DDBJ databases">
        <title>Actinomycete isolated from the Camponotus japonicus Mayr.</title>
        <authorList>
            <person name="Gong X."/>
        </authorList>
    </citation>
    <scope>NUCLEOTIDE SEQUENCE [LARGE SCALE GENOMIC DNA]</scope>
    <source>
        <strain evidence="1 2">2C-HV3</strain>
    </source>
</reference>
<protein>
    <submittedName>
        <fullName evidence="1">Uncharacterized protein</fullName>
    </submittedName>
</protein>
<name>A0ABR8KVQ9_9ACTN</name>
<comment type="caution">
    <text evidence="1">The sequence shown here is derived from an EMBL/GenBank/DDBJ whole genome shotgun (WGS) entry which is preliminary data.</text>
</comment>
<dbReference type="RefSeq" id="WP_191049880.1">
    <property type="nucleotide sequence ID" value="NZ_JACXRZ010000002.1"/>
</dbReference>
<keyword evidence="2" id="KW-1185">Reference proteome</keyword>
<evidence type="ECO:0000313" key="2">
    <source>
        <dbReference type="Proteomes" id="UP000653231"/>
    </source>
</evidence>
<proteinExistence type="predicted"/>
<dbReference type="EMBL" id="JACXRZ010000002">
    <property type="protein sequence ID" value="MBD3142061.1"/>
    <property type="molecule type" value="Genomic_DNA"/>
</dbReference>
<organism evidence="1 2">
    <name type="scientific">Microbispora bryophytorum subsp. camponoti</name>
    <dbReference type="NCBI Taxonomy" id="1677852"/>
    <lineage>
        <taxon>Bacteria</taxon>
        <taxon>Bacillati</taxon>
        <taxon>Actinomycetota</taxon>
        <taxon>Actinomycetes</taxon>
        <taxon>Streptosporangiales</taxon>
        <taxon>Streptosporangiaceae</taxon>
        <taxon>Microbispora</taxon>
    </lineage>
</organism>
<dbReference type="Proteomes" id="UP000653231">
    <property type="component" value="Unassembled WGS sequence"/>
</dbReference>